<dbReference type="Proteomes" id="UP000515800">
    <property type="component" value="Chromosome"/>
</dbReference>
<keyword evidence="2" id="KW-0808">Transferase</keyword>
<dbReference type="RefSeq" id="WP_187528671.1">
    <property type="nucleotide sequence ID" value="NZ_CP060724.1"/>
</dbReference>
<dbReference type="PROSITE" id="PS51186">
    <property type="entry name" value="GNAT"/>
    <property type="match status" value="1"/>
</dbReference>
<dbReference type="InterPro" id="IPR016181">
    <property type="entry name" value="Acyl_CoA_acyltransferase"/>
</dbReference>
<dbReference type="Pfam" id="PF00583">
    <property type="entry name" value="Acetyltransf_1"/>
    <property type="match status" value="1"/>
</dbReference>
<protein>
    <submittedName>
        <fullName evidence="2">GNAT family N-acetyltransferase</fullName>
    </submittedName>
</protein>
<proteinExistence type="predicted"/>
<evidence type="ECO:0000313" key="2">
    <source>
        <dbReference type="EMBL" id="QNN74836.1"/>
    </source>
</evidence>
<reference evidence="2 3" key="1">
    <citation type="submission" date="2020-08" db="EMBL/GenBank/DDBJ databases">
        <title>Genome sequence of Weissella diestrammenae KACC 16890T.</title>
        <authorList>
            <person name="Hyun D.-W."/>
            <person name="Bae J.-W."/>
        </authorList>
    </citation>
    <scope>NUCLEOTIDE SEQUENCE [LARGE SCALE GENOMIC DNA]</scope>
    <source>
        <strain evidence="2 3">KACC 16890</strain>
    </source>
</reference>
<accession>A0A7G9T411</accession>
<dbReference type="KEGG" id="wdi:H9L19_05365"/>
<dbReference type="PANTHER" id="PTHR43415">
    <property type="entry name" value="SPERMIDINE N(1)-ACETYLTRANSFERASE"/>
    <property type="match status" value="1"/>
</dbReference>
<evidence type="ECO:0000313" key="3">
    <source>
        <dbReference type="Proteomes" id="UP000515800"/>
    </source>
</evidence>
<dbReference type="InterPro" id="IPR000182">
    <property type="entry name" value="GNAT_dom"/>
</dbReference>
<organism evidence="2 3">
    <name type="scientific">Weissella diestrammenae</name>
    <dbReference type="NCBI Taxonomy" id="1162633"/>
    <lineage>
        <taxon>Bacteria</taxon>
        <taxon>Bacillati</taxon>
        <taxon>Bacillota</taxon>
        <taxon>Bacilli</taxon>
        <taxon>Lactobacillales</taxon>
        <taxon>Lactobacillaceae</taxon>
        <taxon>Weissella</taxon>
    </lineage>
</organism>
<evidence type="ECO:0000259" key="1">
    <source>
        <dbReference type="PROSITE" id="PS51186"/>
    </source>
</evidence>
<feature type="domain" description="N-acetyltransferase" evidence="1">
    <location>
        <begin position="3"/>
        <end position="169"/>
    </location>
</feature>
<keyword evidence="3" id="KW-1185">Reference proteome</keyword>
<dbReference type="SUPFAM" id="SSF55729">
    <property type="entry name" value="Acyl-CoA N-acyltransferases (Nat)"/>
    <property type="match status" value="1"/>
</dbReference>
<dbReference type="PANTHER" id="PTHR43415:SF3">
    <property type="entry name" value="GNAT-FAMILY ACETYLTRANSFERASE"/>
    <property type="match status" value="1"/>
</dbReference>
<dbReference type="AlphaFoldDB" id="A0A7G9T411"/>
<dbReference type="Gene3D" id="3.40.630.30">
    <property type="match status" value="1"/>
</dbReference>
<name>A0A7G9T411_9LACO</name>
<gene>
    <name evidence="2" type="ORF">H9L19_05365</name>
</gene>
<dbReference type="EMBL" id="CP060724">
    <property type="protein sequence ID" value="QNN74836.1"/>
    <property type="molecule type" value="Genomic_DNA"/>
</dbReference>
<dbReference type="GO" id="GO:0016747">
    <property type="term" value="F:acyltransferase activity, transferring groups other than amino-acyl groups"/>
    <property type="evidence" value="ECO:0007669"/>
    <property type="project" value="InterPro"/>
</dbReference>
<dbReference type="CDD" id="cd04301">
    <property type="entry name" value="NAT_SF"/>
    <property type="match status" value="1"/>
</dbReference>
<sequence length="172" mass="19120">MTAIIRPLTSDDATNLLLLVQQLQNESDTLMFNQDASQIDSADEADNISFLQRTTNNVLLGIVDEKYNLLGVVSATALPHKPRSAEVGLAVLSAYQGQKLGQALLEELIRWAVDYSTVDELVLTVQCRNEVAKHIYQKYGFIQTSSTYFEVTDIRGIKVQAIEMALKIKSID</sequence>